<dbReference type="AlphaFoldDB" id="A0A8J4CYX9"/>
<dbReference type="PANTHER" id="PTHR11439:SF483">
    <property type="entry name" value="PEPTIDE SYNTHASE GLIP-LIKE, PUTATIVE (AFU_ORTHOLOGUE AFUA_3G12920)-RELATED"/>
    <property type="match status" value="1"/>
</dbReference>
<proteinExistence type="predicted"/>
<dbReference type="PANTHER" id="PTHR11439">
    <property type="entry name" value="GAG-POL-RELATED RETROTRANSPOSON"/>
    <property type="match status" value="1"/>
</dbReference>
<feature type="compositionally biased region" description="Gly residues" evidence="1">
    <location>
        <begin position="239"/>
        <end position="254"/>
    </location>
</feature>
<dbReference type="SUPFAM" id="SSF56672">
    <property type="entry name" value="DNA/RNA polymerases"/>
    <property type="match status" value="1"/>
</dbReference>
<dbReference type="InterPro" id="IPR057670">
    <property type="entry name" value="SH3_retrovirus"/>
</dbReference>
<dbReference type="InterPro" id="IPR043502">
    <property type="entry name" value="DNA/RNA_pol_sf"/>
</dbReference>
<dbReference type="Pfam" id="PF07727">
    <property type="entry name" value="RVT_2"/>
    <property type="match status" value="1"/>
</dbReference>
<keyword evidence="4" id="KW-1185">Reference proteome</keyword>
<dbReference type="Gene3D" id="3.30.420.10">
    <property type="entry name" value="Ribonuclease H-like superfamily/Ribonuclease H"/>
    <property type="match status" value="1"/>
</dbReference>
<feature type="compositionally biased region" description="Basic and acidic residues" evidence="1">
    <location>
        <begin position="189"/>
        <end position="202"/>
    </location>
</feature>
<dbReference type="OrthoDB" id="568473at2759"/>
<accession>A0A8J4CYX9</accession>
<dbReference type="PROSITE" id="PS50994">
    <property type="entry name" value="INTEGRASE"/>
    <property type="match status" value="1"/>
</dbReference>
<evidence type="ECO:0000256" key="1">
    <source>
        <dbReference type="SAM" id="MobiDB-lite"/>
    </source>
</evidence>
<dbReference type="InterPro" id="IPR036397">
    <property type="entry name" value="RNaseH_sf"/>
</dbReference>
<dbReference type="InterPro" id="IPR013103">
    <property type="entry name" value="RVT_2"/>
</dbReference>
<evidence type="ECO:0000313" key="3">
    <source>
        <dbReference type="EMBL" id="GIL88268.1"/>
    </source>
</evidence>
<protein>
    <recommendedName>
        <fullName evidence="2">Integrase catalytic domain-containing protein</fullName>
    </recommendedName>
</protein>
<dbReference type="GO" id="GO:0015074">
    <property type="term" value="P:DNA integration"/>
    <property type="evidence" value="ECO:0007669"/>
    <property type="project" value="InterPro"/>
</dbReference>
<dbReference type="EMBL" id="BNCP01000043">
    <property type="protein sequence ID" value="GIL88268.1"/>
    <property type="molecule type" value="Genomic_DNA"/>
</dbReference>
<name>A0A8J4CYX9_9CHLO</name>
<evidence type="ECO:0000313" key="4">
    <source>
        <dbReference type="Proteomes" id="UP000747110"/>
    </source>
</evidence>
<comment type="caution">
    <text evidence="3">The sequence shown here is derived from an EMBL/GenBank/DDBJ whole genome shotgun (WGS) entry which is preliminary data.</text>
</comment>
<gene>
    <name evidence="3" type="ORF">Vretifemale_16198</name>
</gene>
<dbReference type="Proteomes" id="UP000747110">
    <property type="component" value="Unassembled WGS sequence"/>
</dbReference>
<reference evidence="3" key="1">
    <citation type="journal article" date="2021" name="Proc. Natl. Acad. Sci. U.S.A.">
        <title>Three genomes in the algal genus Volvox reveal the fate of a haploid sex-determining region after a transition to homothallism.</title>
        <authorList>
            <person name="Yamamoto K."/>
            <person name="Hamaji T."/>
            <person name="Kawai-Toyooka H."/>
            <person name="Matsuzaki R."/>
            <person name="Takahashi F."/>
            <person name="Nishimura Y."/>
            <person name="Kawachi M."/>
            <person name="Noguchi H."/>
            <person name="Minakuchi Y."/>
            <person name="Umen J.G."/>
            <person name="Toyoda A."/>
            <person name="Nozaki H."/>
        </authorList>
    </citation>
    <scope>NUCLEOTIDE SEQUENCE</scope>
    <source>
        <strain evidence="3">NIES-3786</strain>
    </source>
</reference>
<dbReference type="CDD" id="cd09272">
    <property type="entry name" value="RNase_HI_RT_Ty1"/>
    <property type="match status" value="1"/>
</dbReference>
<feature type="region of interest" description="Disordered" evidence="1">
    <location>
        <begin position="174"/>
        <end position="296"/>
    </location>
</feature>
<dbReference type="SUPFAM" id="SSF53098">
    <property type="entry name" value="Ribonuclease H-like"/>
    <property type="match status" value="1"/>
</dbReference>
<feature type="compositionally biased region" description="Acidic residues" evidence="1">
    <location>
        <begin position="271"/>
        <end position="284"/>
    </location>
</feature>
<dbReference type="InterPro" id="IPR001584">
    <property type="entry name" value="Integrase_cat-core"/>
</dbReference>
<feature type="compositionally biased region" description="Polar residues" evidence="1">
    <location>
        <begin position="219"/>
        <end position="232"/>
    </location>
</feature>
<dbReference type="InterPro" id="IPR012337">
    <property type="entry name" value="RNaseH-like_sf"/>
</dbReference>
<sequence length="840" mass="91983">MIAQLENTCGCRVVEVRSDRGGEFVNSSLQGYFCSRGIRHGTTVGYTPEQNGTAERLNRTLLEKMRAMLSDSGLPQRMWAEAASTANYIRNISPLEGSSCTPYEMFVGRVPEVGHLRVFGCTAYVHIPKVKRNKLDPVSRKGTLVGYADVGQYRVLFPDGTISIHSDVTFDEGVRGFSAATPPGTRSTRRNDKATWGDKASESDSSDEDFEPRGGAGPGTSNHGGTASNTHVSESEGADGSGAGPSGSGAGGSGQNATQTTTHQQPTEDSSSAEDDDEMDEDGADEHPDGGFAQRYPVRERKRPCYWWNYDRSVHARINIATKIKTPEPGSYAEAINGPNSHEWRQAMNEEIAAQLANGTWELGIPPPGAKVIPCRWVFKIKSHPDGTVERYKARLVAKGFTQREGVDFNEVFTLTSRGTSFRTLLAVAAARGLKVNQLDVSTAFLNGELKEEIWMQQPPGYESKDPGAACHLLRSIYGLRQASRCWYDKMKVKFAEIGLMPSKSDPAMFVKVDEKGVVLALVHVDDMCIAAKTQELINKIKAAIGGLFKVRDLGEIKVFLGMEVRREENGDIVLSQAQYVERILRKYGLLEAKPKGTPMASGAKIVGARTNDEPMDDPTSFRALVGELNYLAVSTRPDLAYALSVLSRSMAKPTKSAMGMAKGVLRYLAGTKKISLRFQKMPEEHMDGFSDSDWAGDLDTRRSTTGYVFRVNGTAVSWSSQLQRTVAASSVEAEYQALSSVVREALWMKKLCADLGMMDGAVMIMVDSQGAMDLGNNPITSPHSKHIDVQHHMVRERIASGEVVLKYCTTERMVADTLTKALAEAKFLWCRKEMGLDTT</sequence>
<dbReference type="Pfam" id="PF25597">
    <property type="entry name" value="SH3_retrovirus"/>
    <property type="match status" value="1"/>
</dbReference>
<feature type="domain" description="Integrase catalytic" evidence="2">
    <location>
        <begin position="1"/>
        <end position="110"/>
    </location>
</feature>
<evidence type="ECO:0000259" key="2">
    <source>
        <dbReference type="PROSITE" id="PS50994"/>
    </source>
</evidence>
<organism evidence="3 4">
    <name type="scientific">Volvox reticuliferus</name>
    <dbReference type="NCBI Taxonomy" id="1737510"/>
    <lineage>
        <taxon>Eukaryota</taxon>
        <taxon>Viridiplantae</taxon>
        <taxon>Chlorophyta</taxon>
        <taxon>core chlorophytes</taxon>
        <taxon>Chlorophyceae</taxon>
        <taxon>CS clade</taxon>
        <taxon>Chlamydomonadales</taxon>
        <taxon>Volvocaceae</taxon>
        <taxon>Volvox</taxon>
    </lineage>
</organism>
<dbReference type="GO" id="GO:0003676">
    <property type="term" value="F:nucleic acid binding"/>
    <property type="evidence" value="ECO:0007669"/>
    <property type="project" value="InterPro"/>
</dbReference>
<feature type="compositionally biased region" description="Polar residues" evidence="1">
    <location>
        <begin position="255"/>
        <end position="267"/>
    </location>
</feature>